<dbReference type="InterPro" id="IPR011032">
    <property type="entry name" value="GroES-like_sf"/>
</dbReference>
<evidence type="ECO:0000313" key="2">
    <source>
        <dbReference type="EMBL" id="WOK07808.1"/>
    </source>
</evidence>
<dbReference type="SUPFAM" id="SSF50129">
    <property type="entry name" value="GroES-like"/>
    <property type="match status" value="1"/>
</dbReference>
<feature type="domain" description="Enoyl reductase (ER)" evidence="1">
    <location>
        <begin position="15"/>
        <end position="326"/>
    </location>
</feature>
<dbReference type="CDD" id="cd08267">
    <property type="entry name" value="MDR1"/>
    <property type="match status" value="1"/>
</dbReference>
<sequence length="330" mass="35035">MNANQMKAIVASGYGTPEVLKFISVEKPAPGPKDVLIKVIASAATTADTMMLTGKPYIARLFVGLTKPKHPIPGTGFAGVVEAVGSEVTQFAVGDEVFGETTLGFSTNAEYVVVPANGVVLPKPASLPFAEAASYCDGHLTSYNFLKRIAQVQPGQRVLVNGAAGSLGTSAIQIAKYLGAHVTGVCSSKNTGLVKSLGADEVIDYQKQDFTRLTAQYDVIFDTVGKTPFTKAKQALAEPGMYLSPVLRFSLLMQMITSSLFGKKKAKFEATGANADDTLKSLLLEVVDLHKNGKLKTVIDRQYTLERVAEAHHYIASGHKKGNVVIVVAA</sequence>
<dbReference type="Proteomes" id="UP001302349">
    <property type="component" value="Chromosome"/>
</dbReference>
<protein>
    <submittedName>
        <fullName evidence="2">NAD(P)-dependent alcohol dehydrogenase</fullName>
    </submittedName>
</protein>
<dbReference type="PANTHER" id="PTHR44013:SF1">
    <property type="entry name" value="ZINC-TYPE ALCOHOL DEHYDROGENASE-LIKE PROTEIN C16A3.02C"/>
    <property type="match status" value="1"/>
</dbReference>
<dbReference type="RefSeq" id="WP_317490460.1">
    <property type="nucleotide sequence ID" value="NZ_CP136051.1"/>
</dbReference>
<name>A0ABZ0ITQ5_9BACT</name>
<proteinExistence type="predicted"/>
<dbReference type="InterPro" id="IPR020843">
    <property type="entry name" value="ER"/>
</dbReference>
<dbReference type="SMART" id="SM00829">
    <property type="entry name" value="PKS_ER"/>
    <property type="match status" value="1"/>
</dbReference>
<accession>A0ABZ0ITQ5</accession>
<dbReference type="Gene3D" id="3.40.50.720">
    <property type="entry name" value="NAD(P)-binding Rossmann-like Domain"/>
    <property type="match status" value="1"/>
</dbReference>
<reference evidence="2 3" key="1">
    <citation type="journal article" date="2023" name="Microbiol. Resour. Announc.">
        <title>Complete Genome Sequence of Imperialibacter roseus strain P4T.</title>
        <authorList>
            <person name="Tizabi D.R."/>
            <person name="Bachvaroff T."/>
            <person name="Hill R.T."/>
        </authorList>
    </citation>
    <scope>NUCLEOTIDE SEQUENCE [LARGE SCALE GENOMIC DNA]</scope>
    <source>
        <strain evidence="2 3">P4T</strain>
    </source>
</reference>
<dbReference type="SUPFAM" id="SSF51735">
    <property type="entry name" value="NAD(P)-binding Rossmann-fold domains"/>
    <property type="match status" value="1"/>
</dbReference>
<dbReference type="PANTHER" id="PTHR44013">
    <property type="entry name" value="ZINC-TYPE ALCOHOL DEHYDROGENASE-LIKE PROTEIN C16A3.02C"/>
    <property type="match status" value="1"/>
</dbReference>
<dbReference type="InterPro" id="IPR013154">
    <property type="entry name" value="ADH-like_N"/>
</dbReference>
<dbReference type="Pfam" id="PF08240">
    <property type="entry name" value="ADH_N"/>
    <property type="match status" value="1"/>
</dbReference>
<dbReference type="Pfam" id="PF13602">
    <property type="entry name" value="ADH_zinc_N_2"/>
    <property type="match status" value="1"/>
</dbReference>
<gene>
    <name evidence="2" type="ORF">RT717_04105</name>
</gene>
<dbReference type="Gene3D" id="3.90.180.10">
    <property type="entry name" value="Medium-chain alcohol dehydrogenases, catalytic domain"/>
    <property type="match status" value="1"/>
</dbReference>
<dbReference type="InterPro" id="IPR036291">
    <property type="entry name" value="NAD(P)-bd_dom_sf"/>
</dbReference>
<evidence type="ECO:0000259" key="1">
    <source>
        <dbReference type="SMART" id="SM00829"/>
    </source>
</evidence>
<organism evidence="2 3">
    <name type="scientific">Imperialibacter roseus</name>
    <dbReference type="NCBI Taxonomy" id="1324217"/>
    <lineage>
        <taxon>Bacteria</taxon>
        <taxon>Pseudomonadati</taxon>
        <taxon>Bacteroidota</taxon>
        <taxon>Cytophagia</taxon>
        <taxon>Cytophagales</taxon>
        <taxon>Flammeovirgaceae</taxon>
        <taxon>Imperialibacter</taxon>
    </lineage>
</organism>
<dbReference type="InterPro" id="IPR052733">
    <property type="entry name" value="Chloroplast_QOR"/>
</dbReference>
<evidence type="ECO:0000313" key="3">
    <source>
        <dbReference type="Proteomes" id="UP001302349"/>
    </source>
</evidence>
<keyword evidence="3" id="KW-1185">Reference proteome</keyword>
<dbReference type="EMBL" id="CP136051">
    <property type="protein sequence ID" value="WOK07808.1"/>
    <property type="molecule type" value="Genomic_DNA"/>
</dbReference>